<dbReference type="Proteomes" id="UP000737402">
    <property type="component" value="Unassembled WGS sequence"/>
</dbReference>
<proteinExistence type="predicted"/>
<dbReference type="EMBL" id="JAFBED010000011">
    <property type="protein sequence ID" value="MBM7621818.1"/>
    <property type="molecule type" value="Genomic_DNA"/>
</dbReference>
<keyword evidence="2" id="KW-1185">Reference proteome</keyword>
<evidence type="ECO:0000313" key="2">
    <source>
        <dbReference type="Proteomes" id="UP000737402"/>
    </source>
</evidence>
<protein>
    <submittedName>
        <fullName evidence="1">Uncharacterized protein</fullName>
    </submittedName>
</protein>
<evidence type="ECO:0000313" key="1">
    <source>
        <dbReference type="EMBL" id="MBM7621818.1"/>
    </source>
</evidence>
<reference evidence="1 2" key="1">
    <citation type="submission" date="2021-01" db="EMBL/GenBank/DDBJ databases">
        <title>Genomic Encyclopedia of Type Strains, Phase IV (KMG-IV): sequencing the most valuable type-strain genomes for metagenomic binning, comparative biology and taxonomic classification.</title>
        <authorList>
            <person name="Goeker M."/>
        </authorList>
    </citation>
    <scope>NUCLEOTIDE SEQUENCE [LARGE SCALE GENOMIC DNA]</scope>
    <source>
        <strain evidence="1 2">DSM 25879</strain>
    </source>
</reference>
<name>A0ABS2P519_9BACI</name>
<sequence length="31" mass="3416">MSRQAYFAGVILNKDNTAIMTGTDGFIMEGY</sequence>
<gene>
    <name evidence="1" type="ORF">JOC95_003726</name>
</gene>
<comment type="caution">
    <text evidence="1">The sequence shown here is derived from an EMBL/GenBank/DDBJ whole genome shotgun (WGS) entry which is preliminary data.</text>
</comment>
<organism evidence="1 2">
    <name type="scientific">Sutcliffiella tianshenii</name>
    <dbReference type="NCBI Taxonomy" id="1463404"/>
    <lineage>
        <taxon>Bacteria</taxon>
        <taxon>Bacillati</taxon>
        <taxon>Bacillota</taxon>
        <taxon>Bacilli</taxon>
        <taxon>Bacillales</taxon>
        <taxon>Bacillaceae</taxon>
        <taxon>Sutcliffiella</taxon>
    </lineage>
</organism>
<accession>A0ABS2P519</accession>